<sequence>MEEEAAPARRPYDASGRRAAAERRRLHVAQVAAGLFAERGWGGTTIAQVAEEAGVSVELVTKTFGGKAGLFLDAFVSASLGSRSGLQEAYAELRLAEVPGPEDRLDRFVEFVCGLVVPMGPLLSVLSNGAEQDPALRDMARVAQLSHLLVCEDVVRLVATGAPAPDAVDEFYVLTRAETWLTFAQHRDWTPERYAAWLRRALRAAVDGPASGRD</sequence>
<dbReference type="InterPro" id="IPR050109">
    <property type="entry name" value="HTH-type_TetR-like_transc_reg"/>
</dbReference>
<dbReference type="SUPFAM" id="SSF46689">
    <property type="entry name" value="Homeodomain-like"/>
    <property type="match status" value="1"/>
</dbReference>
<proteinExistence type="predicted"/>
<organism evidence="6 7">
    <name type="scientific">Nocardioides baculatus</name>
    <dbReference type="NCBI Taxonomy" id="2801337"/>
    <lineage>
        <taxon>Bacteria</taxon>
        <taxon>Bacillati</taxon>
        <taxon>Actinomycetota</taxon>
        <taxon>Actinomycetes</taxon>
        <taxon>Propionibacteriales</taxon>
        <taxon>Nocardioidaceae</taxon>
        <taxon>Nocardioides</taxon>
    </lineage>
</organism>
<evidence type="ECO:0000256" key="2">
    <source>
        <dbReference type="ARBA" id="ARBA00023125"/>
    </source>
</evidence>
<reference evidence="6 7" key="1">
    <citation type="submission" date="2021-01" db="EMBL/GenBank/DDBJ databases">
        <title>Genome seq and assembly of Nocardiodes sp. G10.</title>
        <authorList>
            <person name="Chhetri G."/>
        </authorList>
    </citation>
    <scope>NUCLEOTIDE SEQUENCE [LARGE SCALE GENOMIC DNA]</scope>
    <source>
        <strain evidence="6 7">G10</strain>
    </source>
</reference>
<keyword evidence="3" id="KW-0804">Transcription</keyword>
<dbReference type="InterPro" id="IPR009057">
    <property type="entry name" value="Homeodomain-like_sf"/>
</dbReference>
<dbReference type="PANTHER" id="PTHR30055:SF234">
    <property type="entry name" value="HTH-TYPE TRANSCRIPTIONAL REGULATOR BETI"/>
    <property type="match status" value="1"/>
</dbReference>
<dbReference type="EMBL" id="JAERSG010000004">
    <property type="protein sequence ID" value="MBL0748797.1"/>
    <property type="molecule type" value="Genomic_DNA"/>
</dbReference>
<evidence type="ECO:0000313" key="6">
    <source>
        <dbReference type="EMBL" id="MBL0748797.1"/>
    </source>
</evidence>
<feature type="DNA-binding region" description="H-T-H motif" evidence="4">
    <location>
        <begin position="45"/>
        <end position="64"/>
    </location>
</feature>
<dbReference type="Proteomes" id="UP000636918">
    <property type="component" value="Unassembled WGS sequence"/>
</dbReference>
<keyword evidence="1" id="KW-0805">Transcription regulation</keyword>
<accession>A0ABS1LB79</accession>
<dbReference type="PROSITE" id="PS50977">
    <property type="entry name" value="HTH_TETR_2"/>
    <property type="match status" value="1"/>
</dbReference>
<name>A0ABS1LB79_9ACTN</name>
<comment type="caution">
    <text evidence="6">The sequence shown here is derived from an EMBL/GenBank/DDBJ whole genome shotgun (WGS) entry which is preliminary data.</text>
</comment>
<evidence type="ECO:0000259" key="5">
    <source>
        <dbReference type="PROSITE" id="PS50977"/>
    </source>
</evidence>
<gene>
    <name evidence="6" type="ORF">JI751_14345</name>
</gene>
<protein>
    <submittedName>
        <fullName evidence="6">TetR/AcrR family transcriptional regulator</fullName>
    </submittedName>
</protein>
<dbReference type="Gene3D" id="1.10.357.10">
    <property type="entry name" value="Tetracycline Repressor, domain 2"/>
    <property type="match status" value="1"/>
</dbReference>
<dbReference type="PANTHER" id="PTHR30055">
    <property type="entry name" value="HTH-TYPE TRANSCRIPTIONAL REGULATOR RUTR"/>
    <property type="match status" value="1"/>
</dbReference>
<dbReference type="RefSeq" id="WP_201938053.1">
    <property type="nucleotide sequence ID" value="NZ_JAERSG010000004.1"/>
</dbReference>
<evidence type="ECO:0000256" key="4">
    <source>
        <dbReference type="PROSITE-ProRule" id="PRU00335"/>
    </source>
</evidence>
<evidence type="ECO:0000256" key="3">
    <source>
        <dbReference type="ARBA" id="ARBA00023163"/>
    </source>
</evidence>
<feature type="domain" description="HTH tetR-type" evidence="5">
    <location>
        <begin position="22"/>
        <end position="82"/>
    </location>
</feature>
<evidence type="ECO:0000256" key="1">
    <source>
        <dbReference type="ARBA" id="ARBA00023015"/>
    </source>
</evidence>
<keyword evidence="2 4" id="KW-0238">DNA-binding</keyword>
<dbReference type="InterPro" id="IPR001647">
    <property type="entry name" value="HTH_TetR"/>
</dbReference>
<keyword evidence="7" id="KW-1185">Reference proteome</keyword>
<evidence type="ECO:0000313" key="7">
    <source>
        <dbReference type="Proteomes" id="UP000636918"/>
    </source>
</evidence>
<dbReference type="Pfam" id="PF00440">
    <property type="entry name" value="TetR_N"/>
    <property type="match status" value="1"/>
</dbReference>